<comment type="caution">
    <text evidence="7">The sequence shown here is derived from an EMBL/GenBank/DDBJ whole genome shotgun (WGS) entry which is preliminary data.</text>
</comment>
<evidence type="ECO:0000313" key="7">
    <source>
        <dbReference type="EMBL" id="MCQ4923472.1"/>
    </source>
</evidence>
<dbReference type="NCBIfam" id="NF038403">
    <property type="entry name" value="perm_prefix_1"/>
    <property type="match status" value="1"/>
</dbReference>
<name>A0ABT1SAF6_9FIRM</name>
<evidence type="ECO:0000256" key="5">
    <source>
        <dbReference type="ARBA" id="ARBA00023136"/>
    </source>
</evidence>
<proteinExistence type="predicted"/>
<feature type="transmembrane region" description="Helical" evidence="6">
    <location>
        <begin position="80"/>
        <end position="100"/>
    </location>
</feature>
<evidence type="ECO:0000313" key="8">
    <source>
        <dbReference type="Proteomes" id="UP001524478"/>
    </source>
</evidence>
<accession>A0ABT1SAF6</accession>
<dbReference type="RefSeq" id="WP_216561935.1">
    <property type="nucleotide sequence ID" value="NZ_JAHLOH010000049.1"/>
</dbReference>
<keyword evidence="2 6" id="KW-0812">Transmembrane</keyword>
<dbReference type="EMBL" id="JANGAC010000007">
    <property type="protein sequence ID" value="MCQ4923472.1"/>
    <property type="molecule type" value="Genomic_DNA"/>
</dbReference>
<keyword evidence="8" id="KW-1185">Reference proteome</keyword>
<feature type="transmembrane region" description="Helical" evidence="6">
    <location>
        <begin position="392"/>
        <end position="414"/>
    </location>
</feature>
<feature type="transmembrane region" description="Helical" evidence="6">
    <location>
        <begin position="106"/>
        <end position="130"/>
    </location>
</feature>
<gene>
    <name evidence="7" type="ORF">NE686_10270</name>
</gene>
<reference evidence="7 8" key="1">
    <citation type="submission" date="2022-06" db="EMBL/GenBank/DDBJ databases">
        <title>Isolation of gut microbiota from human fecal samples.</title>
        <authorList>
            <person name="Pamer E.G."/>
            <person name="Barat B."/>
            <person name="Waligurski E."/>
            <person name="Medina S."/>
            <person name="Paddock L."/>
            <person name="Mostad J."/>
        </authorList>
    </citation>
    <scope>NUCLEOTIDE SEQUENCE [LARGE SCALE GENOMIC DNA]</scope>
    <source>
        <strain evidence="7 8">DFI.7.95</strain>
    </source>
</reference>
<feature type="transmembrane region" description="Helical" evidence="6">
    <location>
        <begin position="242"/>
        <end position="261"/>
    </location>
</feature>
<keyword evidence="3" id="KW-0133">Cell shape</keyword>
<feature type="transmembrane region" description="Helical" evidence="6">
    <location>
        <begin position="318"/>
        <end position="343"/>
    </location>
</feature>
<evidence type="ECO:0000256" key="4">
    <source>
        <dbReference type="ARBA" id="ARBA00022989"/>
    </source>
</evidence>
<evidence type="ECO:0000256" key="6">
    <source>
        <dbReference type="SAM" id="Phobius"/>
    </source>
</evidence>
<feature type="transmembrane region" description="Helical" evidence="6">
    <location>
        <begin position="355"/>
        <end position="377"/>
    </location>
</feature>
<dbReference type="PANTHER" id="PTHR30474:SF1">
    <property type="entry name" value="PEPTIDOGLYCAN GLYCOSYLTRANSFERASE MRDB"/>
    <property type="match status" value="1"/>
</dbReference>
<evidence type="ECO:0000256" key="2">
    <source>
        <dbReference type="ARBA" id="ARBA00022692"/>
    </source>
</evidence>
<dbReference type="Proteomes" id="UP001524478">
    <property type="component" value="Unassembled WGS sequence"/>
</dbReference>
<keyword evidence="5 6" id="KW-0472">Membrane</keyword>
<evidence type="ECO:0000256" key="1">
    <source>
        <dbReference type="ARBA" id="ARBA00004141"/>
    </source>
</evidence>
<keyword evidence="4 6" id="KW-1133">Transmembrane helix</keyword>
<sequence>MEQSNKIKEYLETVCEQIRWKKAHGIISEEIENHIIDQKNAFLDDGLDDETATAKAILEMGDPVTIGTGLDGVYRPKPEWGIIILTSVMLLLGIVIRAFITYDYQMSWKLINGIVYTLIGIAFMTIAYFLDFSIIGKYPKTIYFGLIITTIGIVILGPTIRGQNFYVKFIMLLFPTALAGILYTMRSKGYWGIILSGVYCIIPGIICFKAGLSSLALYFITCFILIIFAIIKGWFNVKKINALLLVCILTVILSIVILVSMNGYQLDRLKGAFDPTVGGYMKNIVKKIIENAQFIGNNRYGIDTSNLIELEYIDTDYLLIHLIGKIGWISFIIIMLIILAFIIRSLRFSLTQKGVLGGLVSFSVIINFTMQVLIYVANNLGFQLIAPLTLPLISYGGIGTIINMFLIGIMLSVYKSGILYKNDNKLDIGSNKNKIFQFIDGKIIIDFNRR</sequence>
<evidence type="ECO:0000256" key="3">
    <source>
        <dbReference type="ARBA" id="ARBA00022960"/>
    </source>
</evidence>
<feature type="transmembrane region" description="Helical" evidence="6">
    <location>
        <begin position="217"/>
        <end position="235"/>
    </location>
</feature>
<dbReference type="Pfam" id="PF01098">
    <property type="entry name" value="FTSW_RODA_SPOVE"/>
    <property type="match status" value="1"/>
</dbReference>
<dbReference type="PANTHER" id="PTHR30474">
    <property type="entry name" value="CELL CYCLE PROTEIN"/>
    <property type="match status" value="1"/>
</dbReference>
<dbReference type="InterPro" id="IPR047928">
    <property type="entry name" value="Perm_prefix_1"/>
</dbReference>
<feature type="transmembrane region" description="Helical" evidence="6">
    <location>
        <begin position="142"/>
        <end position="160"/>
    </location>
</feature>
<comment type="subcellular location">
    <subcellularLocation>
        <location evidence="1">Membrane</location>
        <topology evidence="1">Multi-pass membrane protein</topology>
    </subcellularLocation>
</comment>
<protein>
    <submittedName>
        <fullName evidence="7">FtsW/RodA/SpoVE family cell cycle protein</fullName>
    </submittedName>
</protein>
<dbReference type="InterPro" id="IPR001182">
    <property type="entry name" value="FtsW/RodA"/>
</dbReference>
<feature type="transmembrane region" description="Helical" evidence="6">
    <location>
        <begin position="166"/>
        <end position="183"/>
    </location>
</feature>
<organism evidence="7 8">
    <name type="scientific">Tissierella carlieri</name>
    <dbReference type="NCBI Taxonomy" id="689904"/>
    <lineage>
        <taxon>Bacteria</taxon>
        <taxon>Bacillati</taxon>
        <taxon>Bacillota</taxon>
        <taxon>Tissierellia</taxon>
        <taxon>Tissierellales</taxon>
        <taxon>Tissierellaceae</taxon>
        <taxon>Tissierella</taxon>
    </lineage>
</organism>
<feature type="transmembrane region" description="Helical" evidence="6">
    <location>
        <begin position="190"/>
        <end position="211"/>
    </location>
</feature>